<dbReference type="AlphaFoldDB" id="A0AB37VEH4"/>
<dbReference type="Proteomes" id="UP000289016">
    <property type="component" value="Unassembled WGS sequence"/>
</dbReference>
<organism evidence="1 2">
    <name type="scientific">Enterobacter cloacae</name>
    <dbReference type="NCBI Taxonomy" id="550"/>
    <lineage>
        <taxon>Bacteria</taxon>
        <taxon>Pseudomonadati</taxon>
        <taxon>Pseudomonadota</taxon>
        <taxon>Gammaproteobacteria</taxon>
        <taxon>Enterobacterales</taxon>
        <taxon>Enterobacteriaceae</taxon>
        <taxon>Enterobacter</taxon>
        <taxon>Enterobacter cloacae complex</taxon>
    </lineage>
</organism>
<accession>A0AB37VEH4</accession>
<name>A0AB37VEH4_ENTCL</name>
<proteinExistence type="predicted"/>
<sequence>MIRPNFEGADGSAAFISELAKAEKKIDNFGKPIQPIFWIEDEYSQFMKKLMPGGSMVETRKTMLKIHDNDKARRVTKNDTIETESIVMSGLFLNTIDSFARNFDQESINDGLGRRHNFVYAERGEKVVPTWTVEEIIESLKEGLDNFFSTVKTNVIYTYSPECRKIYDHFYMVYKEKFDHILGEETNGTFFRTYFMLSWKYAAIYHILLKEEGTEIQAKSFDYGIKVSLMFLSSIKRFLDYKVDLKSGAKEVRKEYLKKAAEKELNNLQKYKDFLLDNVEITLRDFNRKFSLKKVESLKVLKTIRENKLIKYHPLFEVLAKEEAKAKK</sequence>
<evidence type="ECO:0000313" key="2">
    <source>
        <dbReference type="Proteomes" id="UP000289016"/>
    </source>
</evidence>
<dbReference type="EMBL" id="QKPI01000138">
    <property type="protein sequence ID" value="RWT70643.1"/>
    <property type="molecule type" value="Genomic_DNA"/>
</dbReference>
<gene>
    <name evidence="1" type="ORF">DN595_26175</name>
</gene>
<protein>
    <submittedName>
        <fullName evidence="1">Uncharacterized protein</fullName>
    </submittedName>
</protein>
<comment type="caution">
    <text evidence="1">The sequence shown here is derived from an EMBL/GenBank/DDBJ whole genome shotgun (WGS) entry which is preliminary data.</text>
</comment>
<reference evidence="1 2" key="1">
    <citation type="submission" date="2018-06" db="EMBL/GenBank/DDBJ databases">
        <title>Carbapenemase-producing Enterobacteriaceae present in wastewater treatment plant effluent and nearby surface waters in the US.</title>
        <authorList>
            <person name="Mathys D.A."/>
            <person name="Mollenkopf D.F."/>
            <person name="Feicht S.M."/>
            <person name="Adams R.J."/>
            <person name="Albers A.L."/>
            <person name="Grooters S.V."/>
            <person name="Stuever D.M."/>
            <person name="Daniels J.B."/>
            <person name="Wittum T.E."/>
        </authorList>
    </citation>
    <scope>NUCLEOTIDE SEQUENCE [LARGE SCALE GENOMIC DNA]</scope>
    <source>
        <strain evidence="1 2">GEO_23_Down_A</strain>
    </source>
</reference>
<evidence type="ECO:0000313" key="1">
    <source>
        <dbReference type="EMBL" id="RWT70643.1"/>
    </source>
</evidence>